<feature type="domain" description="Ribosomal RNA adenine methylase transferase N-terminal" evidence="9">
    <location>
        <begin position="19"/>
        <end position="191"/>
    </location>
</feature>
<dbReference type="InterPro" id="IPR001737">
    <property type="entry name" value="KsgA/Erm"/>
</dbReference>
<dbReference type="GO" id="GO:0005829">
    <property type="term" value="C:cytosol"/>
    <property type="evidence" value="ECO:0007669"/>
    <property type="project" value="TreeGrafter"/>
</dbReference>
<evidence type="ECO:0000256" key="4">
    <source>
        <dbReference type="ARBA" id="ARBA00022679"/>
    </source>
</evidence>
<dbReference type="RefSeq" id="WP_188382088.1">
    <property type="nucleotide sequence ID" value="NZ_BMDI01000003.1"/>
</dbReference>
<evidence type="ECO:0000256" key="3">
    <source>
        <dbReference type="ARBA" id="ARBA00022603"/>
    </source>
</evidence>
<evidence type="ECO:0000256" key="2">
    <source>
        <dbReference type="ARBA" id="ARBA00022552"/>
    </source>
</evidence>
<dbReference type="EC" id="2.1.1.182" evidence="7"/>
<dbReference type="InterPro" id="IPR011530">
    <property type="entry name" value="rRNA_adenine_dimethylase"/>
</dbReference>
<dbReference type="SUPFAM" id="SSF53335">
    <property type="entry name" value="S-adenosyl-L-methionine-dependent methyltransferases"/>
    <property type="match status" value="1"/>
</dbReference>
<dbReference type="GO" id="GO:0052908">
    <property type="term" value="F:16S rRNA (adenine(1518)-N(6)/adenine(1519)-N(6))-dimethyltransferase activity"/>
    <property type="evidence" value="ECO:0007669"/>
    <property type="project" value="UniProtKB-EC"/>
</dbReference>
<keyword evidence="5 7" id="KW-0949">S-adenosyl-L-methionine</keyword>
<keyword evidence="2 7" id="KW-0698">rRNA processing</keyword>
<dbReference type="Gene3D" id="1.10.8.100">
    <property type="entry name" value="Ribosomal RNA adenine dimethylase-like, domain 2"/>
    <property type="match status" value="1"/>
</dbReference>
<feature type="binding site" evidence="7 8">
    <location>
        <position position="39"/>
    </location>
    <ligand>
        <name>S-adenosyl-L-methionine</name>
        <dbReference type="ChEBI" id="CHEBI:59789"/>
    </ligand>
</feature>
<dbReference type="Gene3D" id="3.40.50.150">
    <property type="entry name" value="Vaccinia Virus protein VP39"/>
    <property type="match status" value="1"/>
</dbReference>
<dbReference type="InterPro" id="IPR029063">
    <property type="entry name" value="SAM-dependent_MTases_sf"/>
</dbReference>
<name>A0A8J3F4K4_9BURK</name>
<comment type="similarity">
    <text evidence="7">Belongs to the class I-like SAM-binding methyltransferase superfamily. rRNA adenine N(6)-methyltransferase family. RsmA subfamily.</text>
</comment>
<reference evidence="11" key="1">
    <citation type="journal article" date="2019" name="Int. J. Syst. Evol. Microbiol.">
        <title>The Global Catalogue of Microorganisms (GCM) 10K type strain sequencing project: providing services to taxonomists for standard genome sequencing and annotation.</title>
        <authorList>
            <consortium name="The Broad Institute Genomics Platform"/>
            <consortium name="The Broad Institute Genome Sequencing Center for Infectious Disease"/>
            <person name="Wu L."/>
            <person name="Ma J."/>
        </authorList>
    </citation>
    <scope>NUCLEOTIDE SEQUENCE [LARGE SCALE GENOMIC DNA]</scope>
    <source>
        <strain evidence="11">CCM 2767</strain>
    </source>
</reference>
<evidence type="ECO:0000256" key="8">
    <source>
        <dbReference type="PROSITE-ProRule" id="PRU01026"/>
    </source>
</evidence>
<dbReference type="PANTHER" id="PTHR11727">
    <property type="entry name" value="DIMETHYLADENOSINE TRANSFERASE"/>
    <property type="match status" value="1"/>
</dbReference>
<evidence type="ECO:0000256" key="1">
    <source>
        <dbReference type="ARBA" id="ARBA00022490"/>
    </source>
</evidence>
<organism evidence="10 11">
    <name type="scientific">Oxalicibacterium faecigallinarum</name>
    <dbReference type="NCBI Taxonomy" id="573741"/>
    <lineage>
        <taxon>Bacteria</taxon>
        <taxon>Pseudomonadati</taxon>
        <taxon>Pseudomonadota</taxon>
        <taxon>Betaproteobacteria</taxon>
        <taxon>Burkholderiales</taxon>
        <taxon>Oxalobacteraceae</taxon>
        <taxon>Oxalicibacterium</taxon>
    </lineage>
</organism>
<evidence type="ECO:0000256" key="6">
    <source>
        <dbReference type="ARBA" id="ARBA00022884"/>
    </source>
</evidence>
<dbReference type="NCBIfam" id="TIGR00755">
    <property type="entry name" value="ksgA"/>
    <property type="match status" value="1"/>
</dbReference>
<dbReference type="Proteomes" id="UP000642180">
    <property type="component" value="Unassembled WGS sequence"/>
</dbReference>
<dbReference type="AlphaFoldDB" id="A0A8J3F4K4"/>
<dbReference type="GO" id="GO:0003723">
    <property type="term" value="F:RNA binding"/>
    <property type="evidence" value="ECO:0007669"/>
    <property type="project" value="UniProtKB-UniRule"/>
</dbReference>
<dbReference type="EMBL" id="BMDI01000003">
    <property type="protein sequence ID" value="GGI21387.1"/>
    <property type="molecule type" value="Genomic_DNA"/>
</dbReference>
<comment type="catalytic activity">
    <reaction evidence="7">
        <text>adenosine(1518)/adenosine(1519) in 16S rRNA + 4 S-adenosyl-L-methionine = N(6)-dimethyladenosine(1518)/N(6)-dimethyladenosine(1519) in 16S rRNA + 4 S-adenosyl-L-homocysteine + 4 H(+)</text>
        <dbReference type="Rhea" id="RHEA:19609"/>
        <dbReference type="Rhea" id="RHEA-COMP:10232"/>
        <dbReference type="Rhea" id="RHEA-COMP:10233"/>
        <dbReference type="ChEBI" id="CHEBI:15378"/>
        <dbReference type="ChEBI" id="CHEBI:57856"/>
        <dbReference type="ChEBI" id="CHEBI:59789"/>
        <dbReference type="ChEBI" id="CHEBI:74411"/>
        <dbReference type="ChEBI" id="CHEBI:74493"/>
        <dbReference type="EC" id="2.1.1.182"/>
    </reaction>
</comment>
<sequence length="257" mass="28767">MNHTPRKRFGQNFLTDDAVLHNIIQAINPQSHDTMVEIGPGLAAMTRLLVDNVTAMHVVELDRDLVVYLKKNFSADRLTVHSADALQFDFSAIPVPADRKLRVVGNLPYNISSPLLFHLAELAPHVQDQHFMLQKEVVERMVAAPGSKAFGRLSVMLQWRYHMELMFVVPPEAFDPPPRVDSAIVRMIPLSQPLPCDGARLEQVVQKAFSQRRKVIRNCLAGVANEQQLIAAGIDPQLRPEAIAMEQYVALTNLLGE</sequence>
<dbReference type="Pfam" id="PF00398">
    <property type="entry name" value="RrnaAD"/>
    <property type="match status" value="1"/>
</dbReference>
<evidence type="ECO:0000313" key="11">
    <source>
        <dbReference type="Proteomes" id="UP000642180"/>
    </source>
</evidence>
<comment type="function">
    <text evidence="7">Specifically dimethylates two adjacent adenosines (A1518 and A1519) in the loop of a conserved hairpin near the 3'-end of 16S rRNA in the 30S particle. May play a critical role in biogenesis of 30S subunits.</text>
</comment>
<accession>A0A8J3F4K4</accession>
<feature type="binding site" evidence="7 8">
    <location>
        <position position="84"/>
    </location>
    <ligand>
        <name>S-adenosyl-L-methionine</name>
        <dbReference type="ChEBI" id="CHEBI:59789"/>
    </ligand>
</feature>
<dbReference type="InterPro" id="IPR020596">
    <property type="entry name" value="rRNA_Ade_Mease_Trfase_CS"/>
</dbReference>
<dbReference type="FunFam" id="1.10.8.100:FF:000001">
    <property type="entry name" value="Ribosomal RNA small subunit methyltransferase A"/>
    <property type="match status" value="1"/>
</dbReference>
<keyword evidence="6 7" id="KW-0694">RNA-binding</keyword>
<dbReference type="HAMAP" id="MF_00607">
    <property type="entry name" value="16SrRNA_methyltr_A"/>
    <property type="match status" value="1"/>
</dbReference>
<keyword evidence="1 7" id="KW-0963">Cytoplasm</keyword>
<keyword evidence="4 7" id="KW-0808">Transferase</keyword>
<dbReference type="SMART" id="SM00650">
    <property type="entry name" value="rADc"/>
    <property type="match status" value="1"/>
</dbReference>
<dbReference type="PANTHER" id="PTHR11727:SF7">
    <property type="entry name" value="DIMETHYLADENOSINE TRANSFERASE-RELATED"/>
    <property type="match status" value="1"/>
</dbReference>
<protein>
    <recommendedName>
        <fullName evidence="7">Ribosomal RNA small subunit methyltransferase A</fullName>
        <ecNumber evidence="7">2.1.1.182</ecNumber>
    </recommendedName>
    <alternativeName>
        <fullName evidence="7">16S rRNA (adenine(1518)-N(6)/adenine(1519)-N(6))-dimethyltransferase</fullName>
    </alternativeName>
    <alternativeName>
        <fullName evidence="7">16S rRNA dimethyladenosine transferase</fullName>
    </alternativeName>
    <alternativeName>
        <fullName evidence="7">16S rRNA dimethylase</fullName>
    </alternativeName>
    <alternativeName>
        <fullName evidence="7">S-adenosylmethionine-6-N', N'-adenosyl(rRNA) dimethyltransferase</fullName>
    </alternativeName>
</protein>
<feature type="binding site" evidence="7 8">
    <location>
        <position position="12"/>
    </location>
    <ligand>
        <name>S-adenosyl-L-methionine</name>
        <dbReference type="ChEBI" id="CHEBI:59789"/>
    </ligand>
</feature>
<feature type="binding site" evidence="7 8">
    <location>
        <position position="106"/>
    </location>
    <ligand>
        <name>S-adenosyl-L-methionine</name>
        <dbReference type="ChEBI" id="CHEBI:59789"/>
    </ligand>
</feature>
<dbReference type="PROSITE" id="PS51689">
    <property type="entry name" value="SAM_RNA_A_N6_MT"/>
    <property type="match status" value="1"/>
</dbReference>
<dbReference type="InterPro" id="IPR020598">
    <property type="entry name" value="rRNA_Ade_methylase_Trfase_N"/>
</dbReference>
<evidence type="ECO:0000256" key="7">
    <source>
        <dbReference type="HAMAP-Rule" id="MF_00607"/>
    </source>
</evidence>
<comment type="caution">
    <text evidence="10">The sequence shown here is derived from an EMBL/GenBank/DDBJ whole genome shotgun (WGS) entry which is preliminary data.</text>
</comment>
<dbReference type="PROSITE" id="PS01131">
    <property type="entry name" value="RRNA_A_DIMETH"/>
    <property type="match status" value="1"/>
</dbReference>
<evidence type="ECO:0000259" key="9">
    <source>
        <dbReference type="SMART" id="SM00650"/>
    </source>
</evidence>
<keyword evidence="11" id="KW-1185">Reference proteome</keyword>
<feature type="binding site" evidence="7 8">
    <location>
        <position position="60"/>
    </location>
    <ligand>
        <name>S-adenosyl-L-methionine</name>
        <dbReference type="ChEBI" id="CHEBI:59789"/>
    </ligand>
</feature>
<evidence type="ECO:0000256" key="5">
    <source>
        <dbReference type="ARBA" id="ARBA00022691"/>
    </source>
</evidence>
<keyword evidence="3 7" id="KW-0489">Methyltransferase</keyword>
<comment type="subcellular location">
    <subcellularLocation>
        <location evidence="7">Cytoplasm</location>
    </subcellularLocation>
</comment>
<feature type="binding site" evidence="7 8">
    <location>
        <position position="14"/>
    </location>
    <ligand>
        <name>S-adenosyl-L-methionine</name>
        <dbReference type="ChEBI" id="CHEBI:59789"/>
    </ligand>
</feature>
<evidence type="ECO:0000313" key="10">
    <source>
        <dbReference type="EMBL" id="GGI21387.1"/>
    </source>
</evidence>
<dbReference type="InterPro" id="IPR023165">
    <property type="entry name" value="rRNA_Ade_diMease-like_C"/>
</dbReference>
<proteinExistence type="inferred from homology"/>
<gene>
    <name evidence="7 10" type="primary">rsmA</name>
    <name evidence="7" type="synonym">ksgA</name>
    <name evidence="10" type="ORF">GCM10008066_28810</name>
</gene>